<comment type="caution">
    <text evidence="1">The sequence shown here is derived from an EMBL/GenBank/DDBJ whole genome shotgun (WGS) entry which is preliminary data.</text>
</comment>
<gene>
    <name evidence="1" type="ORF">CEP52_005522</name>
</gene>
<protein>
    <submittedName>
        <fullName evidence="1">Uncharacterized protein</fullName>
    </submittedName>
</protein>
<dbReference type="Proteomes" id="UP000287144">
    <property type="component" value="Unassembled WGS sequence"/>
</dbReference>
<organism evidence="1 2">
    <name type="scientific">Fusarium oligoseptatum</name>
    <dbReference type="NCBI Taxonomy" id="2604345"/>
    <lineage>
        <taxon>Eukaryota</taxon>
        <taxon>Fungi</taxon>
        <taxon>Dikarya</taxon>
        <taxon>Ascomycota</taxon>
        <taxon>Pezizomycotina</taxon>
        <taxon>Sordariomycetes</taxon>
        <taxon>Hypocreomycetidae</taxon>
        <taxon>Hypocreales</taxon>
        <taxon>Nectriaceae</taxon>
        <taxon>Fusarium</taxon>
        <taxon>Fusarium solani species complex</taxon>
    </lineage>
</organism>
<sequence>MGEPWIEQIRQAGSVLLELSQNQDGAIKEEASIQLTRLFDVLSRLDSKATDELVFKSVEDG</sequence>
<proteinExistence type="predicted"/>
<dbReference type="EMBL" id="NKCK01000043">
    <property type="protein sequence ID" value="RSM06852.1"/>
    <property type="molecule type" value="Genomic_DNA"/>
</dbReference>
<evidence type="ECO:0000313" key="2">
    <source>
        <dbReference type="Proteomes" id="UP000287144"/>
    </source>
</evidence>
<evidence type="ECO:0000313" key="1">
    <source>
        <dbReference type="EMBL" id="RSM06852.1"/>
    </source>
</evidence>
<reference evidence="1 2" key="1">
    <citation type="submission" date="2017-06" db="EMBL/GenBank/DDBJ databases">
        <title>Comparative genomic analysis of Ambrosia Fusariam Clade fungi.</title>
        <authorList>
            <person name="Stajich J.E."/>
            <person name="Carrillo J."/>
            <person name="Kijimoto T."/>
            <person name="Eskalen A."/>
            <person name="O'Donnell K."/>
            <person name="Kasson M."/>
        </authorList>
    </citation>
    <scope>NUCLEOTIDE SEQUENCE [LARGE SCALE GENOMIC DNA]</scope>
    <source>
        <strain evidence="1 2">NRRL62579</strain>
    </source>
</reference>
<keyword evidence="2" id="KW-1185">Reference proteome</keyword>
<name>A0A428TXU7_9HYPO</name>
<dbReference type="AlphaFoldDB" id="A0A428TXU7"/>
<dbReference type="STRING" id="1325735.A0A428TXU7"/>
<accession>A0A428TXU7</accession>